<dbReference type="InterPro" id="IPR011990">
    <property type="entry name" value="TPR-like_helical_dom_sf"/>
</dbReference>
<dbReference type="GO" id="GO:0000132">
    <property type="term" value="P:establishment of mitotic spindle orientation"/>
    <property type="evidence" value="ECO:0007669"/>
    <property type="project" value="TreeGrafter"/>
</dbReference>
<evidence type="ECO:0000256" key="8">
    <source>
        <dbReference type="ARBA" id="ARBA00023136"/>
    </source>
</evidence>
<keyword evidence="5" id="KW-0597">Phosphoprotein</keyword>
<dbReference type="Pfam" id="PF02188">
    <property type="entry name" value="GoLoco"/>
    <property type="match status" value="4"/>
</dbReference>
<dbReference type="GO" id="GO:0005938">
    <property type="term" value="C:cell cortex"/>
    <property type="evidence" value="ECO:0007669"/>
    <property type="project" value="TreeGrafter"/>
</dbReference>
<evidence type="ECO:0000256" key="9">
    <source>
        <dbReference type="SAM" id="MobiDB-lite"/>
    </source>
</evidence>
<dbReference type="GeneID" id="101327159"/>
<feature type="compositionally biased region" description="Polar residues" evidence="9">
    <location>
        <begin position="1"/>
        <end position="23"/>
    </location>
</feature>
<accession>A0A6J3RJM3</accession>
<dbReference type="GO" id="GO:0001965">
    <property type="term" value="F:G-protein alpha-subunit binding"/>
    <property type="evidence" value="ECO:0007669"/>
    <property type="project" value="TreeGrafter"/>
</dbReference>
<dbReference type="Gene3D" id="1.25.40.10">
    <property type="entry name" value="Tetratricopeptide repeat domain"/>
    <property type="match status" value="2"/>
</dbReference>
<proteinExistence type="predicted"/>
<feature type="compositionally biased region" description="Polar residues" evidence="9">
    <location>
        <begin position="97"/>
        <end position="110"/>
    </location>
</feature>
<dbReference type="Proteomes" id="UP000245320">
    <property type="component" value="Chromosome 6"/>
</dbReference>
<name>A0A6J3RJM3_TURTR</name>
<dbReference type="GO" id="GO:0005092">
    <property type="term" value="F:GDP-dissociation inhibitor activity"/>
    <property type="evidence" value="ECO:0007669"/>
    <property type="project" value="TreeGrafter"/>
</dbReference>
<keyword evidence="3" id="KW-1003">Cell membrane</keyword>
<keyword evidence="6" id="KW-0677">Repeat</keyword>
<keyword evidence="7" id="KW-0802">TPR repeat</keyword>
<evidence type="ECO:0000256" key="3">
    <source>
        <dbReference type="ARBA" id="ARBA00022475"/>
    </source>
</evidence>
<dbReference type="SMART" id="SM00390">
    <property type="entry name" value="GoLoco"/>
    <property type="match status" value="4"/>
</dbReference>
<evidence type="ECO:0000256" key="5">
    <source>
        <dbReference type="ARBA" id="ARBA00022553"/>
    </source>
</evidence>
<evidence type="ECO:0000256" key="1">
    <source>
        <dbReference type="ARBA" id="ARBA00004370"/>
    </source>
</evidence>
<dbReference type="PROSITE" id="PS50877">
    <property type="entry name" value="GOLOCO"/>
    <property type="match status" value="4"/>
</dbReference>
<feature type="region of interest" description="Disordered" evidence="9">
    <location>
        <begin position="358"/>
        <end position="387"/>
    </location>
</feature>
<feature type="region of interest" description="Disordered" evidence="9">
    <location>
        <begin position="1"/>
        <end position="55"/>
    </location>
</feature>
<dbReference type="AlphaFoldDB" id="A0A6J3RJM3"/>
<evidence type="ECO:0000313" key="10">
    <source>
        <dbReference type="Proteomes" id="UP000245320"/>
    </source>
</evidence>
<evidence type="ECO:0000256" key="6">
    <source>
        <dbReference type="ARBA" id="ARBA00022737"/>
    </source>
</evidence>
<sequence>MATWATPTTCWGASQRPQPSTRSAWPLLRSLETRQQRGGPIATWGTPTSSWGASTWPPSTTRRLCSCPGSSRTRQWRRRPATAWATRTRCCKTTSAPPSTTCGTCSSPRSWPTGARPKRTQRLSAETWDLLRLPLEREQNGDSHHAGDWRGPGRDLLPAPVRSRKYQEGPDAAERRPREGGHSPLDSADVRVQVPRTSIPRAPSSDEECFFDLLSKFQSSRMDDQRCPLEEGQPAAAEATAAPTLEERMGQPSLTASPQTEEFFDLIASSQSRRLDDQRASVGSLPGLRITHNNLGHLRGDGDPQEPGDEFFNMLIKCQSSRIDDQRCPPPDVLPRGPTMPDEDFFSLIQRVQAKRMDEQRVDLAGSPEQEVGGAPEPRQQCQPGAS</sequence>
<feature type="compositionally biased region" description="Basic and acidic residues" evidence="9">
    <location>
        <begin position="165"/>
        <end position="181"/>
    </location>
</feature>
<evidence type="ECO:0000313" key="11">
    <source>
        <dbReference type="RefSeq" id="XP_033714976.1"/>
    </source>
</evidence>
<feature type="region of interest" description="Disordered" evidence="9">
    <location>
        <begin position="97"/>
        <end position="203"/>
    </location>
</feature>
<protein>
    <submittedName>
        <fullName evidence="11">G-protein-signaling modulator 1 isoform X2</fullName>
    </submittedName>
</protein>
<keyword evidence="8" id="KW-0472">Membrane</keyword>
<feature type="compositionally biased region" description="Basic and acidic residues" evidence="9">
    <location>
        <begin position="134"/>
        <end position="153"/>
    </location>
</feature>
<dbReference type="PANTHER" id="PTHR45954">
    <property type="entry name" value="LD33695P"/>
    <property type="match status" value="1"/>
</dbReference>
<evidence type="ECO:0000256" key="2">
    <source>
        <dbReference type="ARBA" id="ARBA00004496"/>
    </source>
</evidence>
<evidence type="ECO:0000256" key="4">
    <source>
        <dbReference type="ARBA" id="ARBA00022490"/>
    </source>
</evidence>
<dbReference type="FunFam" id="1.25.40.10:FF:000145">
    <property type="entry name" value="G-protein-signaling modulator 1 isoform X2"/>
    <property type="match status" value="1"/>
</dbReference>
<organism evidence="10 11">
    <name type="scientific">Tursiops truncatus</name>
    <name type="common">Atlantic bottle-nosed dolphin</name>
    <name type="synonym">Delphinus truncatus</name>
    <dbReference type="NCBI Taxonomy" id="9739"/>
    <lineage>
        <taxon>Eukaryota</taxon>
        <taxon>Metazoa</taxon>
        <taxon>Chordata</taxon>
        <taxon>Craniata</taxon>
        <taxon>Vertebrata</taxon>
        <taxon>Euteleostomi</taxon>
        <taxon>Mammalia</taxon>
        <taxon>Eutheria</taxon>
        <taxon>Laurasiatheria</taxon>
        <taxon>Artiodactyla</taxon>
        <taxon>Whippomorpha</taxon>
        <taxon>Cetacea</taxon>
        <taxon>Odontoceti</taxon>
        <taxon>Delphinidae</taxon>
        <taxon>Tursiops</taxon>
    </lineage>
</organism>
<comment type="subcellular location">
    <subcellularLocation>
        <location evidence="2">Cytoplasm</location>
    </subcellularLocation>
    <subcellularLocation>
        <location evidence="1">Membrane</location>
    </subcellularLocation>
</comment>
<dbReference type="GO" id="GO:0016020">
    <property type="term" value="C:membrane"/>
    <property type="evidence" value="ECO:0007669"/>
    <property type="project" value="UniProtKB-SubCell"/>
</dbReference>
<evidence type="ECO:0000256" key="7">
    <source>
        <dbReference type="ARBA" id="ARBA00022803"/>
    </source>
</evidence>
<dbReference type="InterPro" id="IPR003109">
    <property type="entry name" value="GoLoco_motif"/>
</dbReference>
<dbReference type="CTD" id="26086"/>
<gene>
    <name evidence="11" type="primary">GPSM1</name>
</gene>
<keyword evidence="4" id="KW-0963">Cytoplasm</keyword>
<reference evidence="11" key="1">
    <citation type="submission" date="2025-08" db="UniProtKB">
        <authorList>
            <consortium name="RefSeq"/>
        </authorList>
    </citation>
    <scope>IDENTIFICATION</scope>
    <source>
        <tissue evidence="11">Spleen</tissue>
    </source>
</reference>
<keyword evidence="10" id="KW-1185">Reference proteome</keyword>
<feature type="compositionally biased region" description="Polar residues" evidence="9">
    <location>
        <begin position="45"/>
        <end position="55"/>
    </location>
</feature>
<dbReference type="PANTHER" id="PTHR45954:SF2">
    <property type="entry name" value="G-PROTEIN-SIGNALING MODULATOR 1"/>
    <property type="match status" value="1"/>
</dbReference>
<dbReference type="InterPro" id="IPR052386">
    <property type="entry name" value="GPSM"/>
</dbReference>
<dbReference type="RefSeq" id="XP_033714976.1">
    <property type="nucleotide sequence ID" value="XM_033859085.1"/>
</dbReference>